<feature type="signal peptide" evidence="2">
    <location>
        <begin position="1"/>
        <end position="23"/>
    </location>
</feature>
<protein>
    <recommendedName>
        <fullName evidence="5">DUF3570 domain-containing protein</fullName>
    </recommendedName>
</protein>
<evidence type="ECO:0000256" key="1">
    <source>
        <dbReference type="SAM" id="MobiDB-lite"/>
    </source>
</evidence>
<evidence type="ECO:0008006" key="5">
    <source>
        <dbReference type="Google" id="ProtNLM"/>
    </source>
</evidence>
<accession>A0A366JEB6</accession>
<dbReference type="OrthoDB" id="9342527at2"/>
<dbReference type="Proteomes" id="UP000252792">
    <property type="component" value="Unassembled WGS sequence"/>
</dbReference>
<gene>
    <name evidence="3" type="ORF">DFP80_102320</name>
</gene>
<dbReference type="AlphaFoldDB" id="A0A366JEB6"/>
<keyword evidence="4" id="KW-1185">Reference proteome</keyword>
<keyword evidence="2" id="KW-0732">Signal</keyword>
<evidence type="ECO:0000313" key="4">
    <source>
        <dbReference type="Proteomes" id="UP000252792"/>
    </source>
</evidence>
<name>A0A366JEB6_9GAMM</name>
<sequence>MPLKKGQIAVVCLVTFWPLSVLSVERVDNVDDQTKATQPVEDTDTGEAGGVGWLQGSHEAVSKKIGSWSTNIDSFLSGRPSNQHSDSSMQIRFGSVLSKDKDEETGFFDFSAQLKLPNTQDRLRLIIESDPDSLAPESLRGESAQQNNVVNSALKSSISAAVRYMKEGIGMDVDAGIRVDFPLDPFLRVRFKQGDVADRWSWWQKQEAFAYYSKGIGARYGVGLDYVISTPLIFSTDFSVAWLDKEGMFYSRENFAFQHRLNDKNRLGYQLSFLQSGEHSVEPDSFLYNIQYERLLYKDWLIGQVKPQFTHEADNDYDGTFSLTLSLAVLLGPEYLR</sequence>
<dbReference type="RefSeq" id="WP_113915428.1">
    <property type="nucleotide sequence ID" value="NZ_QNSE01000002.1"/>
</dbReference>
<reference evidence="3 4" key="1">
    <citation type="submission" date="2018-06" db="EMBL/GenBank/DDBJ databases">
        <title>Genomic Encyclopedia of Type Strains, Phase III (KMG-III): the genomes of soil and plant-associated and newly described type strains.</title>
        <authorList>
            <person name="Whitman W."/>
        </authorList>
    </citation>
    <scope>NUCLEOTIDE SEQUENCE [LARGE SCALE GENOMIC DNA]</scope>
    <source>
        <strain evidence="3 4">CECT 7377</strain>
    </source>
</reference>
<proteinExistence type="predicted"/>
<dbReference type="EMBL" id="QNSE01000002">
    <property type="protein sequence ID" value="RBP85322.1"/>
    <property type="molecule type" value="Genomic_DNA"/>
</dbReference>
<feature type="region of interest" description="Disordered" evidence="1">
    <location>
        <begin position="33"/>
        <end position="53"/>
    </location>
</feature>
<comment type="caution">
    <text evidence="3">The sequence shown here is derived from an EMBL/GenBank/DDBJ whole genome shotgun (WGS) entry which is preliminary data.</text>
</comment>
<organism evidence="3 4">
    <name type="scientific">Marinomonas rhizomae</name>
    <dbReference type="NCBI Taxonomy" id="491948"/>
    <lineage>
        <taxon>Bacteria</taxon>
        <taxon>Pseudomonadati</taxon>
        <taxon>Pseudomonadota</taxon>
        <taxon>Gammaproteobacteria</taxon>
        <taxon>Oceanospirillales</taxon>
        <taxon>Oceanospirillaceae</taxon>
        <taxon>Marinomonas</taxon>
    </lineage>
</organism>
<feature type="chain" id="PRO_5016561742" description="DUF3570 domain-containing protein" evidence="2">
    <location>
        <begin position="24"/>
        <end position="337"/>
    </location>
</feature>
<evidence type="ECO:0000313" key="3">
    <source>
        <dbReference type="EMBL" id="RBP85322.1"/>
    </source>
</evidence>
<evidence type="ECO:0000256" key="2">
    <source>
        <dbReference type="SAM" id="SignalP"/>
    </source>
</evidence>